<dbReference type="SUPFAM" id="SSF89447">
    <property type="entry name" value="AbrB/MazE/MraZ-like"/>
    <property type="match status" value="1"/>
</dbReference>
<keyword evidence="10" id="KW-1185">Reference proteome</keyword>
<dbReference type="GO" id="GO:2000143">
    <property type="term" value="P:negative regulation of DNA-templated transcription initiation"/>
    <property type="evidence" value="ECO:0007669"/>
    <property type="project" value="TreeGrafter"/>
</dbReference>
<evidence type="ECO:0000313" key="9">
    <source>
        <dbReference type="EMBL" id="QGG80953.1"/>
    </source>
</evidence>
<comment type="subunit">
    <text evidence="7">Forms oligomers.</text>
</comment>
<reference evidence="9 10" key="1">
    <citation type="submission" date="2019-11" db="EMBL/GenBank/DDBJ databases">
        <authorList>
            <person name="Khan S.A."/>
            <person name="Jeon C.O."/>
            <person name="Chun B.H."/>
        </authorList>
    </citation>
    <scope>NUCLEOTIDE SEQUENCE [LARGE SCALE GENOMIC DNA]</scope>
    <source>
        <strain evidence="9 10">IMCC 1097</strain>
    </source>
</reference>
<dbReference type="Gene3D" id="3.40.1550.20">
    <property type="entry name" value="Transcriptional regulator MraZ domain"/>
    <property type="match status" value="1"/>
</dbReference>
<dbReference type="InterPro" id="IPR037914">
    <property type="entry name" value="SpoVT-AbrB_sf"/>
</dbReference>
<evidence type="ECO:0000256" key="4">
    <source>
        <dbReference type="ARBA" id="ARBA00023015"/>
    </source>
</evidence>
<dbReference type="PROSITE" id="PS51740">
    <property type="entry name" value="SPOVT_ABRB"/>
    <property type="match status" value="2"/>
</dbReference>
<evidence type="ECO:0000313" key="10">
    <source>
        <dbReference type="Proteomes" id="UP000388235"/>
    </source>
</evidence>
<gene>
    <name evidence="7 9" type="primary">mraZ</name>
    <name evidence="9" type="ORF">GH975_10375</name>
</gene>
<dbReference type="GO" id="GO:0003700">
    <property type="term" value="F:DNA-binding transcription factor activity"/>
    <property type="evidence" value="ECO:0007669"/>
    <property type="project" value="UniProtKB-UniRule"/>
</dbReference>
<dbReference type="PANTHER" id="PTHR34701:SF1">
    <property type="entry name" value="TRANSCRIPTIONAL REGULATOR MRAZ"/>
    <property type="match status" value="1"/>
</dbReference>
<evidence type="ECO:0000256" key="2">
    <source>
        <dbReference type="ARBA" id="ARBA00022490"/>
    </source>
</evidence>
<dbReference type="InterPro" id="IPR007159">
    <property type="entry name" value="SpoVT-AbrB_dom"/>
</dbReference>
<keyword evidence="4 7" id="KW-0805">Transcription regulation</keyword>
<evidence type="ECO:0000259" key="8">
    <source>
        <dbReference type="PROSITE" id="PS51740"/>
    </source>
</evidence>
<feature type="domain" description="SpoVT-AbrB" evidence="8">
    <location>
        <begin position="5"/>
        <end position="52"/>
    </location>
</feature>
<evidence type="ECO:0000256" key="5">
    <source>
        <dbReference type="ARBA" id="ARBA00023125"/>
    </source>
</evidence>
<proteinExistence type="inferred from homology"/>
<dbReference type="CDD" id="cd16321">
    <property type="entry name" value="MraZ_C"/>
    <property type="match status" value="1"/>
</dbReference>
<protein>
    <recommendedName>
        <fullName evidence="1 7">Transcriptional regulator MraZ</fullName>
    </recommendedName>
</protein>
<sequence length="150" mass="17099">MFRGITQVNLDAKGRLAIPTRFRDVIEQRCAQKMVLTVDHRERCLLLYPAPDWATVESQINAMPNHTKAARRLQYMMVGHATDLDLDSAGRIMLPAVLREHARLEKRVVLMGQNSRFEIWSETLWQAKTEAYLADEDDDADADALAGFTL</sequence>
<dbReference type="RefSeq" id="WP_153714456.1">
    <property type="nucleotide sequence ID" value="NZ_CP045871.1"/>
</dbReference>
<accession>A0A5Q2QCD2</accession>
<dbReference type="InterPro" id="IPR035642">
    <property type="entry name" value="MraZ_N"/>
</dbReference>
<evidence type="ECO:0000256" key="1">
    <source>
        <dbReference type="ARBA" id="ARBA00013860"/>
    </source>
</evidence>
<dbReference type="InterPro" id="IPR035644">
    <property type="entry name" value="MraZ_C"/>
</dbReference>
<dbReference type="Pfam" id="PF02381">
    <property type="entry name" value="MraZ"/>
    <property type="match status" value="2"/>
</dbReference>
<dbReference type="GO" id="GO:0000976">
    <property type="term" value="F:transcription cis-regulatory region binding"/>
    <property type="evidence" value="ECO:0007669"/>
    <property type="project" value="TreeGrafter"/>
</dbReference>
<evidence type="ECO:0000256" key="3">
    <source>
        <dbReference type="ARBA" id="ARBA00022737"/>
    </source>
</evidence>
<comment type="similarity">
    <text evidence="7">Belongs to the MraZ family.</text>
</comment>
<dbReference type="HAMAP" id="MF_01008">
    <property type="entry name" value="MraZ"/>
    <property type="match status" value="1"/>
</dbReference>
<keyword evidence="6 7" id="KW-0804">Transcription</keyword>
<feature type="domain" description="SpoVT-AbrB" evidence="8">
    <location>
        <begin position="81"/>
        <end position="124"/>
    </location>
</feature>
<dbReference type="GO" id="GO:0009295">
    <property type="term" value="C:nucleoid"/>
    <property type="evidence" value="ECO:0007669"/>
    <property type="project" value="UniProtKB-SubCell"/>
</dbReference>
<dbReference type="InterPro" id="IPR038619">
    <property type="entry name" value="MraZ_sf"/>
</dbReference>
<name>A0A5Q2QCD2_9GAMM</name>
<dbReference type="InterPro" id="IPR020603">
    <property type="entry name" value="MraZ_dom"/>
</dbReference>
<evidence type="ECO:0000256" key="6">
    <source>
        <dbReference type="ARBA" id="ARBA00023163"/>
    </source>
</evidence>
<dbReference type="CDD" id="cd16320">
    <property type="entry name" value="MraZ_N"/>
    <property type="match status" value="1"/>
</dbReference>
<keyword evidence="2 7" id="KW-0963">Cytoplasm</keyword>
<comment type="subcellular location">
    <subcellularLocation>
        <location evidence="7">Cytoplasm</location>
        <location evidence="7">Nucleoid</location>
    </subcellularLocation>
</comment>
<evidence type="ECO:0000256" key="7">
    <source>
        <dbReference type="HAMAP-Rule" id="MF_01008"/>
    </source>
</evidence>
<dbReference type="GO" id="GO:0005737">
    <property type="term" value="C:cytoplasm"/>
    <property type="evidence" value="ECO:0007669"/>
    <property type="project" value="UniProtKB-UniRule"/>
</dbReference>
<dbReference type="OrthoDB" id="9807753at2"/>
<dbReference type="InterPro" id="IPR003444">
    <property type="entry name" value="MraZ"/>
</dbReference>
<dbReference type="AlphaFoldDB" id="A0A5Q2QCD2"/>
<dbReference type="KEGG" id="llp:GH975_10375"/>
<dbReference type="Proteomes" id="UP000388235">
    <property type="component" value="Chromosome"/>
</dbReference>
<dbReference type="NCBIfam" id="TIGR00242">
    <property type="entry name" value="division/cell wall cluster transcriptional repressor MraZ"/>
    <property type="match status" value="1"/>
</dbReference>
<keyword evidence="5 7" id="KW-0238">DNA-binding</keyword>
<dbReference type="PANTHER" id="PTHR34701">
    <property type="entry name" value="TRANSCRIPTIONAL REGULATOR MRAZ"/>
    <property type="match status" value="1"/>
</dbReference>
<dbReference type="EMBL" id="CP045871">
    <property type="protein sequence ID" value="QGG80953.1"/>
    <property type="molecule type" value="Genomic_DNA"/>
</dbReference>
<organism evidence="9 10">
    <name type="scientific">Litorivicinus lipolyticus</name>
    <dbReference type="NCBI Taxonomy" id="418701"/>
    <lineage>
        <taxon>Bacteria</taxon>
        <taxon>Pseudomonadati</taxon>
        <taxon>Pseudomonadota</taxon>
        <taxon>Gammaproteobacteria</taxon>
        <taxon>Oceanospirillales</taxon>
        <taxon>Litorivicinaceae</taxon>
        <taxon>Litorivicinus</taxon>
    </lineage>
</organism>
<keyword evidence="3" id="KW-0677">Repeat</keyword>